<evidence type="ECO:0000313" key="1">
    <source>
        <dbReference type="EMBL" id="KAG2309246.1"/>
    </source>
</evidence>
<dbReference type="Proteomes" id="UP000886595">
    <property type="component" value="Unassembled WGS sequence"/>
</dbReference>
<reference evidence="1 2" key="1">
    <citation type="submission" date="2020-02" db="EMBL/GenBank/DDBJ databases">
        <authorList>
            <person name="Ma Q."/>
            <person name="Huang Y."/>
            <person name="Song X."/>
            <person name="Pei D."/>
        </authorList>
    </citation>
    <scope>NUCLEOTIDE SEQUENCE [LARGE SCALE GENOMIC DNA]</scope>
    <source>
        <strain evidence="1">Sxm20200214</strain>
        <tissue evidence="1">Leaf</tissue>
    </source>
</reference>
<accession>A0A8X7VDH6</accession>
<dbReference type="AlphaFoldDB" id="A0A8X7VDH6"/>
<protein>
    <submittedName>
        <fullName evidence="1">Uncharacterized protein</fullName>
    </submittedName>
</protein>
<name>A0A8X7VDH6_BRACI</name>
<sequence>MVVDVPVVDIDIIIHQNESAAPSPSPFDPKEFTGQETLPATISAREAPMIKNQFNALDVIDVSSEVEETTTEKADTILDLVFAQHQDTPFVASNVSTESQGNNVAAHKTISSSRSQQDIQTTPPSFITSTPVLADFQSAPAATLFMESSPSNKIINNEVERTSVKKTLKSLIDPTSTNCWKHFETEVVM</sequence>
<proteinExistence type="predicted"/>
<comment type="caution">
    <text evidence="1">The sequence shown here is derived from an EMBL/GenBank/DDBJ whole genome shotgun (WGS) entry which is preliminary data.</text>
</comment>
<dbReference type="EMBL" id="JAAMPC010000006">
    <property type="protein sequence ID" value="KAG2309246.1"/>
    <property type="molecule type" value="Genomic_DNA"/>
</dbReference>
<evidence type="ECO:0000313" key="2">
    <source>
        <dbReference type="Proteomes" id="UP000886595"/>
    </source>
</evidence>
<organism evidence="1 2">
    <name type="scientific">Brassica carinata</name>
    <name type="common">Ethiopian mustard</name>
    <name type="synonym">Abyssinian cabbage</name>
    <dbReference type="NCBI Taxonomy" id="52824"/>
    <lineage>
        <taxon>Eukaryota</taxon>
        <taxon>Viridiplantae</taxon>
        <taxon>Streptophyta</taxon>
        <taxon>Embryophyta</taxon>
        <taxon>Tracheophyta</taxon>
        <taxon>Spermatophyta</taxon>
        <taxon>Magnoliopsida</taxon>
        <taxon>eudicotyledons</taxon>
        <taxon>Gunneridae</taxon>
        <taxon>Pentapetalae</taxon>
        <taxon>rosids</taxon>
        <taxon>malvids</taxon>
        <taxon>Brassicales</taxon>
        <taxon>Brassicaceae</taxon>
        <taxon>Brassiceae</taxon>
        <taxon>Brassica</taxon>
    </lineage>
</organism>
<gene>
    <name evidence="1" type="ORF">Bca52824_028994</name>
</gene>
<keyword evidence="2" id="KW-1185">Reference proteome</keyword>